<dbReference type="AlphaFoldDB" id="A0A1K2IKZ1"/>
<proteinExistence type="predicted"/>
<name>A0A1K2IKZ1_9FLAO</name>
<gene>
    <name evidence="2" type="ORF">SAMN05428642_1021096</name>
</gene>
<dbReference type="EMBL" id="FPKV01000002">
    <property type="protein sequence ID" value="SFZ92954.1"/>
    <property type="molecule type" value="Genomic_DNA"/>
</dbReference>
<sequence length="265" mass="31054">MLQLLDMISVIIRNKNQDKALSFLLKNLTERYSNDIGEIIVIDNLSTDKSEEVSNQYGAKFVTIKNFSYGGSANFAVKQTKFHIVVIFSAHSYPVSHDFFKLIQNKFDKNSNLAGLRCLHQPNDYKNFINNISAKEDPNKSGLIFSGSAFSKKVWEKHPFKEDVPTFEDKEWSTRVLKAGYDIDFVPSIFAYEIERNRKQLFFRFKNDVVGNYQLWHQDISFGNASKGFVFSIFRLTKYFFIDLYYGVKRYFFLLKFIFNKPNKF</sequence>
<feature type="domain" description="Glycosyltransferase 2-like" evidence="1">
    <location>
        <begin position="9"/>
        <end position="113"/>
    </location>
</feature>
<dbReference type="Pfam" id="PF00535">
    <property type="entry name" value="Glycos_transf_2"/>
    <property type="match status" value="1"/>
</dbReference>
<dbReference type="Gene3D" id="3.90.550.10">
    <property type="entry name" value="Spore Coat Polysaccharide Biosynthesis Protein SpsA, Chain A"/>
    <property type="match status" value="1"/>
</dbReference>
<dbReference type="RefSeq" id="WP_245794812.1">
    <property type="nucleotide sequence ID" value="NZ_FPKV01000002.1"/>
</dbReference>
<dbReference type="STRING" id="369401.SAMN05428642_1021096"/>
<dbReference type="SUPFAM" id="SSF53448">
    <property type="entry name" value="Nucleotide-diphospho-sugar transferases"/>
    <property type="match status" value="1"/>
</dbReference>
<keyword evidence="3" id="KW-1185">Reference proteome</keyword>
<accession>A0A1K2IKZ1</accession>
<protein>
    <submittedName>
        <fullName evidence="2">Glycosyltransferase, GT2 family</fullName>
    </submittedName>
</protein>
<evidence type="ECO:0000313" key="3">
    <source>
        <dbReference type="Proteomes" id="UP000182544"/>
    </source>
</evidence>
<organism evidence="2 3">
    <name type="scientific">Flaviramulus basaltis</name>
    <dbReference type="NCBI Taxonomy" id="369401"/>
    <lineage>
        <taxon>Bacteria</taxon>
        <taxon>Pseudomonadati</taxon>
        <taxon>Bacteroidota</taxon>
        <taxon>Flavobacteriia</taxon>
        <taxon>Flavobacteriales</taxon>
        <taxon>Flavobacteriaceae</taxon>
        <taxon>Flaviramulus</taxon>
    </lineage>
</organism>
<keyword evidence="2" id="KW-0808">Transferase</keyword>
<evidence type="ECO:0000313" key="2">
    <source>
        <dbReference type="EMBL" id="SFZ92954.1"/>
    </source>
</evidence>
<reference evidence="2 3" key="1">
    <citation type="submission" date="2016-10" db="EMBL/GenBank/DDBJ databases">
        <authorList>
            <person name="de Groot N.N."/>
        </authorList>
    </citation>
    <scope>NUCLEOTIDE SEQUENCE [LARGE SCALE GENOMIC DNA]</scope>
    <source>
        <strain evidence="2 3">DSM 18180</strain>
    </source>
</reference>
<dbReference type="GO" id="GO:0016740">
    <property type="term" value="F:transferase activity"/>
    <property type="evidence" value="ECO:0007669"/>
    <property type="project" value="UniProtKB-KW"/>
</dbReference>
<dbReference type="Proteomes" id="UP000182544">
    <property type="component" value="Unassembled WGS sequence"/>
</dbReference>
<evidence type="ECO:0000259" key="1">
    <source>
        <dbReference type="Pfam" id="PF00535"/>
    </source>
</evidence>
<dbReference type="InterPro" id="IPR001173">
    <property type="entry name" value="Glyco_trans_2-like"/>
</dbReference>
<dbReference type="InterPro" id="IPR029044">
    <property type="entry name" value="Nucleotide-diphossugar_trans"/>
</dbReference>